<evidence type="ECO:0000313" key="5">
    <source>
        <dbReference type="WBParaSite" id="Gr19_v10_g15420.t1"/>
    </source>
</evidence>
<evidence type="ECO:0000256" key="1">
    <source>
        <dbReference type="ARBA" id="ARBA00022801"/>
    </source>
</evidence>
<protein>
    <submittedName>
        <fullName evidence="5">Sphingomyelin phosphodiesterase C-terminal domain-containing protein</fullName>
    </submittedName>
</protein>
<accession>A0A914H9D8</accession>
<dbReference type="GO" id="GO:0016787">
    <property type="term" value="F:hydrolase activity"/>
    <property type="evidence" value="ECO:0007669"/>
    <property type="project" value="UniProtKB-KW"/>
</dbReference>
<evidence type="ECO:0000313" key="4">
    <source>
        <dbReference type="Proteomes" id="UP000887572"/>
    </source>
</evidence>
<keyword evidence="4" id="KW-1185">Reference proteome</keyword>
<dbReference type="AlphaFoldDB" id="A0A914H9D8"/>
<feature type="domain" description="Sphingomyelin phosphodiesterase C-terminal" evidence="3">
    <location>
        <begin position="64"/>
        <end position="155"/>
    </location>
</feature>
<keyword evidence="1" id="KW-0378">Hydrolase</keyword>
<reference evidence="5" key="1">
    <citation type="submission" date="2022-11" db="UniProtKB">
        <authorList>
            <consortium name="WormBaseParasite"/>
        </authorList>
    </citation>
    <scope>IDENTIFICATION</scope>
</reference>
<dbReference type="PANTHER" id="PTHR10340:SF57">
    <property type="entry name" value="METALLOPHOS DOMAIN-CONTAINING PROTEIN"/>
    <property type="match status" value="1"/>
</dbReference>
<dbReference type="InterPro" id="IPR045473">
    <property type="entry name" value="ASM_C"/>
</dbReference>
<dbReference type="Pfam" id="PF19272">
    <property type="entry name" value="ASMase_C"/>
    <property type="match status" value="1"/>
</dbReference>
<sequence length="168" mass="19211">MCQKIQFCGHNCCPILWPHARGFVPSVLRGHEQRQLARAVHAVHCAQRDHLCGGEPGLPGVRRHPHDGRILDVENYFLNLSAIVDNQQQQPEWQLLYTAKTEYGLNSLSAEAWNALAQRIEREPEMAQKFNRNFARRADAACDARCVAERVCAIRVAKLFYKLFLFNS</sequence>
<keyword evidence="2" id="KW-0325">Glycoprotein</keyword>
<dbReference type="WBParaSite" id="Gr19_v10_g15420.t1">
    <property type="protein sequence ID" value="Gr19_v10_g15420.t1"/>
    <property type="gene ID" value="Gr19_v10_g15420"/>
</dbReference>
<dbReference type="Proteomes" id="UP000887572">
    <property type="component" value="Unplaced"/>
</dbReference>
<name>A0A914H9D8_GLORO</name>
<organism evidence="4 5">
    <name type="scientific">Globodera rostochiensis</name>
    <name type="common">Golden nematode worm</name>
    <name type="synonym">Heterodera rostochiensis</name>
    <dbReference type="NCBI Taxonomy" id="31243"/>
    <lineage>
        <taxon>Eukaryota</taxon>
        <taxon>Metazoa</taxon>
        <taxon>Ecdysozoa</taxon>
        <taxon>Nematoda</taxon>
        <taxon>Chromadorea</taxon>
        <taxon>Rhabditida</taxon>
        <taxon>Tylenchina</taxon>
        <taxon>Tylenchomorpha</taxon>
        <taxon>Tylenchoidea</taxon>
        <taxon>Heteroderidae</taxon>
        <taxon>Heteroderinae</taxon>
        <taxon>Globodera</taxon>
    </lineage>
</organism>
<evidence type="ECO:0000256" key="2">
    <source>
        <dbReference type="ARBA" id="ARBA00023180"/>
    </source>
</evidence>
<dbReference type="PANTHER" id="PTHR10340">
    <property type="entry name" value="SPHINGOMYELIN PHOSPHODIESTERASE"/>
    <property type="match status" value="1"/>
</dbReference>
<proteinExistence type="predicted"/>
<evidence type="ECO:0000259" key="3">
    <source>
        <dbReference type="Pfam" id="PF19272"/>
    </source>
</evidence>